<protein>
    <recommendedName>
        <fullName evidence="5">Periplasmic protein-like protein</fullName>
    </recommendedName>
</protein>
<evidence type="ECO:0008006" key="5">
    <source>
        <dbReference type="Google" id="ProtNLM"/>
    </source>
</evidence>
<evidence type="ECO:0000313" key="4">
    <source>
        <dbReference type="Proteomes" id="UP000244446"/>
    </source>
</evidence>
<keyword evidence="2" id="KW-0812">Transmembrane</keyword>
<evidence type="ECO:0000256" key="1">
    <source>
        <dbReference type="SAM" id="MobiDB-lite"/>
    </source>
</evidence>
<evidence type="ECO:0000313" key="3">
    <source>
        <dbReference type="EMBL" id="PVA09218.1"/>
    </source>
</evidence>
<feature type="region of interest" description="Disordered" evidence="1">
    <location>
        <begin position="47"/>
        <end position="86"/>
    </location>
</feature>
<keyword evidence="2" id="KW-1133">Transmembrane helix</keyword>
<sequence length="262" mass="28137">MSDAPKGWDARRVLYAVLGLQLVMAGLLAGSDVLGALPRLVWPSKLPGMEAPVAPGDQTRRYAPRDTPLPPRAPGAPERPYRNSGDMPARLEFLRTGDTLHLTGEIAPGDDVRFAKQLEAEEGLARAAINSPGGSVRDALTIGRALREAGLQTQIEAGDICFSACPYILAAGVTRRVGEGAQVGVHQHYFGKNTVLPAFLAVSDIQRGQGEVMEYLDDMGVDLRLMRPALATPPEEIYVLLEEEMREWGLVTEEPGSEGGDG</sequence>
<dbReference type="EMBL" id="QCYH01000010">
    <property type="protein sequence ID" value="PVA09218.1"/>
    <property type="molecule type" value="Genomic_DNA"/>
</dbReference>
<dbReference type="AlphaFoldDB" id="A0A2T7G487"/>
<keyword evidence="2" id="KW-0472">Membrane</keyword>
<proteinExistence type="predicted"/>
<feature type="transmembrane region" description="Helical" evidence="2">
    <location>
        <begin position="12"/>
        <end position="37"/>
    </location>
</feature>
<keyword evidence="4" id="KW-1185">Reference proteome</keyword>
<evidence type="ECO:0000256" key="2">
    <source>
        <dbReference type="SAM" id="Phobius"/>
    </source>
</evidence>
<organism evidence="3 4">
    <name type="scientific">Pelagivirga sediminicola</name>
    <dbReference type="NCBI Taxonomy" id="2170575"/>
    <lineage>
        <taxon>Bacteria</taxon>
        <taxon>Pseudomonadati</taxon>
        <taxon>Pseudomonadota</taxon>
        <taxon>Alphaproteobacteria</taxon>
        <taxon>Rhodobacterales</taxon>
        <taxon>Paracoccaceae</taxon>
        <taxon>Pelagivirga</taxon>
    </lineage>
</organism>
<dbReference type="RefSeq" id="WP_108693053.1">
    <property type="nucleotide sequence ID" value="NZ_QCYH01000010.1"/>
</dbReference>
<dbReference type="InterPro" id="IPR029045">
    <property type="entry name" value="ClpP/crotonase-like_dom_sf"/>
</dbReference>
<dbReference type="SUPFAM" id="SSF52096">
    <property type="entry name" value="ClpP/crotonase"/>
    <property type="match status" value="1"/>
</dbReference>
<gene>
    <name evidence="3" type="ORF">DC366_15060</name>
</gene>
<comment type="caution">
    <text evidence="3">The sequence shown here is derived from an EMBL/GenBank/DDBJ whole genome shotgun (WGS) entry which is preliminary data.</text>
</comment>
<name>A0A2T7G487_9RHOB</name>
<dbReference type="Proteomes" id="UP000244446">
    <property type="component" value="Unassembled WGS sequence"/>
</dbReference>
<accession>A0A2T7G487</accession>
<reference evidence="3 4" key="1">
    <citation type="submission" date="2018-04" db="EMBL/GenBank/DDBJ databases">
        <title>Pelagivirga bohaiensis gen. nov., sp. nov., a bacterium isolated from the Bohai Sea.</title>
        <authorList>
            <person name="Ji X."/>
        </authorList>
    </citation>
    <scope>NUCLEOTIDE SEQUENCE [LARGE SCALE GENOMIC DNA]</scope>
    <source>
        <strain evidence="3 4">BH-SD19</strain>
    </source>
</reference>
<dbReference type="Gene3D" id="3.90.226.10">
    <property type="entry name" value="2-enoyl-CoA Hydratase, Chain A, domain 1"/>
    <property type="match status" value="1"/>
</dbReference>
<dbReference type="OrthoDB" id="5936191at2"/>